<dbReference type="InterPro" id="IPR013780">
    <property type="entry name" value="Glyco_hydro_b"/>
</dbReference>
<accession>A0A8S3E0I1</accession>
<name>A0A8S3E0I1_9BILA</name>
<dbReference type="PANTHER" id="PTHR22762">
    <property type="entry name" value="ALPHA-GLUCOSIDASE"/>
    <property type="match status" value="1"/>
</dbReference>
<reference evidence="2" key="1">
    <citation type="submission" date="2021-02" db="EMBL/GenBank/DDBJ databases">
        <authorList>
            <person name="Nowell W R."/>
        </authorList>
    </citation>
    <scope>NUCLEOTIDE SEQUENCE</scope>
</reference>
<evidence type="ECO:0000313" key="2">
    <source>
        <dbReference type="EMBL" id="CAF5053831.1"/>
    </source>
</evidence>
<sequence length="245" mass="27691">MKQALLMRYSLIPFWYTLHHQATMQSRTILQSLFAEYLDDENTFSIDQQFLVGRALLVSPNLLPQSDVVHAYIPKDVWYEFPSGVKLNSVGQFVDLDAPITKLNVHVRGGFIIPMQIPGDNLVLGRGNPFTLLVAQSDAGTASGNLFWDDGDSIDSIETKTYNYMEFSLTNFNKLTINTLVSNYKESAMRLDLIKILGVNKFVTSVTVNGKIYSNYLYNIPDKILLIYALALDMLTQSSQTIQWT</sequence>
<evidence type="ECO:0000313" key="3">
    <source>
        <dbReference type="Proteomes" id="UP000681967"/>
    </source>
</evidence>
<dbReference type="Pfam" id="PF21365">
    <property type="entry name" value="Glyco_hydro_31_3rd"/>
    <property type="match status" value="1"/>
</dbReference>
<dbReference type="PANTHER" id="PTHR22762:SF133">
    <property type="entry name" value="P-TYPE DOMAIN-CONTAINING PROTEIN"/>
    <property type="match status" value="1"/>
</dbReference>
<dbReference type="SUPFAM" id="SSF51011">
    <property type="entry name" value="Glycosyl hydrolase domain"/>
    <property type="match status" value="1"/>
</dbReference>
<comment type="caution">
    <text evidence="2">The sequence shown here is derived from an EMBL/GenBank/DDBJ whole genome shotgun (WGS) entry which is preliminary data.</text>
</comment>
<dbReference type="Gene3D" id="2.60.40.1180">
    <property type="entry name" value="Golgi alpha-mannosidase II"/>
    <property type="match status" value="2"/>
</dbReference>
<dbReference type="AlphaFoldDB" id="A0A8S3E0I1"/>
<dbReference type="Proteomes" id="UP000681967">
    <property type="component" value="Unassembled WGS sequence"/>
</dbReference>
<feature type="domain" description="Glycosyl hydrolase family 31 C-terminal" evidence="1">
    <location>
        <begin position="28"/>
        <end position="113"/>
    </location>
</feature>
<proteinExistence type="predicted"/>
<organism evidence="2 3">
    <name type="scientific">Rotaria magnacalcarata</name>
    <dbReference type="NCBI Taxonomy" id="392030"/>
    <lineage>
        <taxon>Eukaryota</taxon>
        <taxon>Metazoa</taxon>
        <taxon>Spiralia</taxon>
        <taxon>Gnathifera</taxon>
        <taxon>Rotifera</taxon>
        <taxon>Eurotatoria</taxon>
        <taxon>Bdelloidea</taxon>
        <taxon>Philodinida</taxon>
        <taxon>Philodinidae</taxon>
        <taxon>Rotaria</taxon>
    </lineage>
</organism>
<feature type="non-terminal residue" evidence="2">
    <location>
        <position position="1"/>
    </location>
</feature>
<dbReference type="GO" id="GO:0004553">
    <property type="term" value="F:hydrolase activity, hydrolyzing O-glycosyl compounds"/>
    <property type="evidence" value="ECO:0007669"/>
    <property type="project" value="TreeGrafter"/>
</dbReference>
<gene>
    <name evidence="2" type="ORF">BYL167_LOCUS58413</name>
</gene>
<evidence type="ECO:0000259" key="1">
    <source>
        <dbReference type="Pfam" id="PF21365"/>
    </source>
</evidence>
<dbReference type="EMBL" id="CAJOBH010226702">
    <property type="protein sequence ID" value="CAF5053831.1"/>
    <property type="molecule type" value="Genomic_DNA"/>
</dbReference>
<protein>
    <recommendedName>
        <fullName evidence="1">Glycosyl hydrolase family 31 C-terminal domain-containing protein</fullName>
    </recommendedName>
</protein>
<dbReference type="InterPro" id="IPR048395">
    <property type="entry name" value="Glyco_hydro_31_C"/>
</dbReference>